<evidence type="ECO:0000313" key="2">
    <source>
        <dbReference type="EMBL" id="DAE21304.1"/>
    </source>
</evidence>
<organism evidence="2">
    <name type="scientific">Siphoviridae sp. ctE6L85</name>
    <dbReference type="NCBI Taxonomy" id="2826202"/>
    <lineage>
        <taxon>Viruses</taxon>
        <taxon>Duplodnaviria</taxon>
        <taxon>Heunggongvirae</taxon>
        <taxon>Uroviricota</taxon>
        <taxon>Caudoviricetes</taxon>
    </lineage>
</organism>
<evidence type="ECO:0000256" key="1">
    <source>
        <dbReference type="SAM" id="Coils"/>
    </source>
</evidence>
<sequence length="1176" mass="128037">MVVDFSKIDLREPPMLILKNTTDVPIGVLGYAMNITADIKYDEASVIEFNLPAQVDGEPTPYYDAVIGMRIVELQNIGQFILVNPKETGDGVKKTKACKGYSLEYEFTFKKLSLANATYNFWNPVTPDSTLLGIILELMPSWSIGSIDSNLVGKYRTFEVSDENLYNFIKGTIQTSYNCIFDFDTYNRRINVKDASSAVPTNPIYISNANLAKEITVEENTESIVTRLDVNGADGVNIRDVNPSGTNQIINLDYFMNADNFNQALIDKYYAWKESYANYQLPYYNLSVEYVLQIMRKTTEQTALVELESERTILENEQAIIIQGIARDLVPQSKLDDVNTRIAAKQAEINAKNEEIKSIEAQAASIYSELVTINKAANFKSYFTQEEYLQLDRYLKDDAVSESSFVAQTTDSYADEDTGNHVANKLIGVSDASITYVTNTRNKEIYDVKGGRIKADFIDAEVISAAFEKAPNNSFVMTAYLGAGVTGDRSFPKGCISLTGTVSSVAHDMAADTEIPDLLVGTKLDITVSEGYLYFTLNTSEYEKRAVAWDLFEYGNEILTKVSQPSYTFGVTSANFLCLDDFVKFKNKLRHGEKLYVGISEDETLAPICVGVKVSFDSPNDLTLEFSDTYTSGDSSFLLADLLEQSVSMGKSVDLNKYNYSAFMDSGASTKVKDFMQTALDVSKNAIMSSKEQAISWGDSGIRLRKWSDEAHTEYEPKQVWLNNNSILMTSNNWSTAELAIGNFYDENLGDCWGIVAPNIVGTLLAGSNLVIESAKQDGGVSVFKVDAEGCVLHNSNFSITNEKSNSHILLDPMHGLMIGKYPLINNKGVVDDDKKLFYADTNGNLTLKGTIYATAGSFSGEVTALSGYIGQPSQGWTIISDAIYNGKPSFSSTTSGIYIGTDGISLGTASNYIRANKNGYLLANNVSISGKVEATSGIIGGCEISNGTLQVSNANIVSINASKITAGTMSADRISGGTIDATDVTIKNLNASNITSGTINGNIIKVTNLSASNITSGTLNCTNVTVTNLRADSITVGKLTASQISGLPASQITSGQFNTQRIPELNCSKITSGTFDPVRIPNLSADKITTGTLSANRIRGGALSGCSISIGSFSVNSSGQVSLGYVRDMSIYGYCRTRGWATYTGISDSIPYMNNMIDQWLLYVVKGIVVGYSNN</sequence>
<name>A0A8S5QQE7_9CAUD</name>
<dbReference type="EMBL" id="BK015711">
    <property type="protein sequence ID" value="DAE21304.1"/>
    <property type="molecule type" value="Genomic_DNA"/>
</dbReference>
<protein>
    <submittedName>
        <fullName evidence="2">Tail protein</fullName>
    </submittedName>
</protein>
<feature type="coiled-coil region" evidence="1">
    <location>
        <begin position="297"/>
        <end position="369"/>
    </location>
</feature>
<keyword evidence="1" id="KW-0175">Coiled coil</keyword>
<reference evidence="2" key="1">
    <citation type="journal article" date="2021" name="Proc. Natl. Acad. Sci. U.S.A.">
        <title>A Catalog of Tens of Thousands of Viruses from Human Metagenomes Reveals Hidden Associations with Chronic Diseases.</title>
        <authorList>
            <person name="Tisza M.J."/>
            <person name="Buck C.B."/>
        </authorList>
    </citation>
    <scope>NUCLEOTIDE SEQUENCE</scope>
    <source>
        <strain evidence="2">CtE6L85</strain>
    </source>
</reference>
<accession>A0A8S5QQE7</accession>
<proteinExistence type="predicted"/>